<keyword evidence="5 7" id="KW-0687">Ribonucleoprotein</keyword>
<dbReference type="Gene3D" id="2.40.30.10">
    <property type="entry name" value="Translation factors"/>
    <property type="match status" value="1"/>
</dbReference>
<dbReference type="PANTHER" id="PTHR11229:SF16">
    <property type="entry name" value="LARGE RIBOSOMAL SUBUNIT PROTEIN UL3C"/>
    <property type="match status" value="1"/>
</dbReference>
<evidence type="ECO:0000256" key="10">
    <source>
        <dbReference type="SAM" id="MobiDB-lite"/>
    </source>
</evidence>
<dbReference type="GO" id="GO:0006412">
    <property type="term" value="P:translation"/>
    <property type="evidence" value="ECO:0007669"/>
    <property type="project" value="UniProtKB-UniRule"/>
</dbReference>
<feature type="region of interest" description="Disordered" evidence="10">
    <location>
        <begin position="114"/>
        <end position="138"/>
    </location>
</feature>
<dbReference type="FunFam" id="2.40.30.10:FF:000004">
    <property type="entry name" value="50S ribosomal protein L3"/>
    <property type="match status" value="1"/>
</dbReference>
<dbReference type="FunFam" id="3.30.160.810:FF:000001">
    <property type="entry name" value="50S ribosomal protein L3"/>
    <property type="match status" value="1"/>
</dbReference>
<evidence type="ECO:0000313" key="14">
    <source>
        <dbReference type="Proteomes" id="UP001108123"/>
    </source>
</evidence>
<comment type="subunit">
    <text evidence="7 9">Part of the 50S ribosomal subunit. Forms a cluster with proteins L14 and L19.</text>
</comment>
<dbReference type="OrthoDB" id="9806135at2"/>
<keyword evidence="14" id="KW-1185">Reference proteome</keyword>
<dbReference type="SUPFAM" id="SSF50447">
    <property type="entry name" value="Translation proteins"/>
    <property type="match status" value="1"/>
</dbReference>
<dbReference type="RefSeq" id="WP_154481919.1">
    <property type="nucleotide sequence ID" value="NZ_JAJBNW010000037.1"/>
</dbReference>
<comment type="similarity">
    <text evidence="1 7 8">Belongs to the universal ribosomal protein uL3 family.</text>
</comment>
<dbReference type="HAMAP" id="MF_01325_B">
    <property type="entry name" value="Ribosomal_uL3_B"/>
    <property type="match status" value="1"/>
</dbReference>
<gene>
    <name evidence="7 11" type="primary">rplC</name>
    <name evidence="12" type="ORF">FYJ27_01310</name>
    <name evidence="11" type="ORF">L0P62_03085</name>
</gene>
<keyword evidence="4 7" id="KW-0689">Ribosomal protein</keyword>
<name>A0A844FEF8_9FIRM</name>
<evidence type="ECO:0000256" key="7">
    <source>
        <dbReference type="HAMAP-Rule" id="MF_01325"/>
    </source>
</evidence>
<evidence type="ECO:0000256" key="6">
    <source>
        <dbReference type="ARBA" id="ARBA00035243"/>
    </source>
</evidence>
<dbReference type="EMBL" id="VULR01000001">
    <property type="protein sequence ID" value="MSS42377.1"/>
    <property type="molecule type" value="Genomic_DNA"/>
</dbReference>
<sequence length="210" mass="22903">MKKILGRKIGMTQIFDENGVVTPVTVVEAGPVKVVQKKSLEKDGYNSIQVGYVDVKENRVNKPLKGHFDKAQVEYKKYLKEFKVESLDEYEIGQEIKADIFELGDKVDVSGISKGKGTQGPIKRHGHGRGPETHGSKYHRAPGAMAAAAYPGRVFKGKKLAGHMGNEKVTVQNLEIAKVDVEKNLLLIKGAVPGPKGGLLTIKESVKVSK</sequence>
<evidence type="ECO:0000313" key="12">
    <source>
        <dbReference type="EMBL" id="MSS42377.1"/>
    </source>
</evidence>
<evidence type="ECO:0000256" key="9">
    <source>
        <dbReference type="RuleBase" id="RU003906"/>
    </source>
</evidence>
<dbReference type="AlphaFoldDB" id="A0A844FEF8"/>
<evidence type="ECO:0000256" key="4">
    <source>
        <dbReference type="ARBA" id="ARBA00022980"/>
    </source>
</evidence>
<keyword evidence="2 7" id="KW-0699">rRNA-binding</keyword>
<reference evidence="12 13" key="1">
    <citation type="submission" date="2019-08" db="EMBL/GenBank/DDBJ databases">
        <title>In-depth cultivation of the pig gut microbiome towards novel bacterial diversity and tailored functional studies.</title>
        <authorList>
            <person name="Wylensek D."/>
            <person name="Hitch T.C.A."/>
            <person name="Clavel T."/>
        </authorList>
    </citation>
    <scope>NUCLEOTIDE SEQUENCE [LARGE SCALE GENOMIC DNA]</scope>
    <source>
        <strain evidence="12 13">Med78-601-WT-4W-RMD-3</strain>
    </source>
</reference>
<dbReference type="PROSITE" id="PS00474">
    <property type="entry name" value="RIBOSOMAL_L3"/>
    <property type="match status" value="1"/>
</dbReference>
<dbReference type="NCBIfam" id="TIGR03625">
    <property type="entry name" value="L3_bact"/>
    <property type="match status" value="1"/>
</dbReference>
<evidence type="ECO:0000256" key="2">
    <source>
        <dbReference type="ARBA" id="ARBA00022730"/>
    </source>
</evidence>
<evidence type="ECO:0000313" key="11">
    <source>
        <dbReference type="EMBL" id="MCG4564425.1"/>
    </source>
</evidence>
<dbReference type="EMBL" id="JAKNID010000006">
    <property type="protein sequence ID" value="MCG4564425.1"/>
    <property type="molecule type" value="Genomic_DNA"/>
</dbReference>
<dbReference type="InterPro" id="IPR009000">
    <property type="entry name" value="Transl_B-barrel_sf"/>
</dbReference>
<evidence type="ECO:0000256" key="8">
    <source>
        <dbReference type="RuleBase" id="RU003905"/>
    </source>
</evidence>
<evidence type="ECO:0000313" key="13">
    <source>
        <dbReference type="Proteomes" id="UP000462760"/>
    </source>
</evidence>
<dbReference type="GO" id="GO:0022625">
    <property type="term" value="C:cytosolic large ribosomal subunit"/>
    <property type="evidence" value="ECO:0007669"/>
    <property type="project" value="TreeGrafter"/>
</dbReference>
<proteinExistence type="inferred from homology"/>
<evidence type="ECO:0000256" key="3">
    <source>
        <dbReference type="ARBA" id="ARBA00022884"/>
    </source>
</evidence>
<protein>
    <recommendedName>
        <fullName evidence="6 7">Large ribosomal subunit protein uL3</fullName>
    </recommendedName>
</protein>
<evidence type="ECO:0000256" key="1">
    <source>
        <dbReference type="ARBA" id="ARBA00006540"/>
    </source>
</evidence>
<dbReference type="Proteomes" id="UP001108123">
    <property type="component" value="Unassembled WGS sequence"/>
</dbReference>
<accession>A0A844FEF8</accession>
<dbReference type="Proteomes" id="UP000462760">
    <property type="component" value="Unassembled WGS sequence"/>
</dbReference>
<dbReference type="GO" id="GO:0019843">
    <property type="term" value="F:rRNA binding"/>
    <property type="evidence" value="ECO:0007669"/>
    <property type="project" value="UniProtKB-UniRule"/>
</dbReference>
<comment type="caution">
    <text evidence="12">The sequence shown here is derived from an EMBL/GenBank/DDBJ whole genome shotgun (WGS) entry which is preliminary data.</text>
</comment>
<evidence type="ECO:0000256" key="5">
    <source>
        <dbReference type="ARBA" id="ARBA00023274"/>
    </source>
</evidence>
<dbReference type="PANTHER" id="PTHR11229">
    <property type="entry name" value="50S RIBOSOMAL PROTEIN L3"/>
    <property type="match status" value="1"/>
</dbReference>
<comment type="function">
    <text evidence="7 9">One of the primary rRNA binding proteins, it binds directly near the 3'-end of the 23S rRNA, where it nucleates assembly of the 50S subunit.</text>
</comment>
<organism evidence="12 13">
    <name type="scientific">Anaerosalibacter bizertensis</name>
    <dbReference type="NCBI Taxonomy" id="932217"/>
    <lineage>
        <taxon>Bacteria</taxon>
        <taxon>Bacillati</taxon>
        <taxon>Bacillota</taxon>
        <taxon>Tissierellia</taxon>
        <taxon>Tissierellales</taxon>
        <taxon>Sporanaerobacteraceae</taxon>
        <taxon>Anaerosalibacter</taxon>
    </lineage>
</organism>
<dbReference type="Gene3D" id="3.30.160.810">
    <property type="match status" value="1"/>
</dbReference>
<dbReference type="InterPro" id="IPR019926">
    <property type="entry name" value="Ribosomal_uL3_CS"/>
</dbReference>
<dbReference type="InterPro" id="IPR019927">
    <property type="entry name" value="Ribosomal_uL3_bac/org-type"/>
</dbReference>
<reference evidence="11" key="2">
    <citation type="submission" date="2022-01" db="EMBL/GenBank/DDBJ databases">
        <title>Collection of gut derived symbiotic bacterial strains cultured from healthy donors.</title>
        <authorList>
            <person name="Lin H."/>
            <person name="Kohout C."/>
            <person name="Waligurski E."/>
            <person name="Pamer E.G."/>
        </authorList>
    </citation>
    <scope>NUCLEOTIDE SEQUENCE</scope>
    <source>
        <strain evidence="11">MSK.14.39</strain>
    </source>
</reference>
<dbReference type="Pfam" id="PF00297">
    <property type="entry name" value="Ribosomal_L3"/>
    <property type="match status" value="1"/>
</dbReference>
<keyword evidence="3 7" id="KW-0694">RNA-binding</keyword>
<dbReference type="InterPro" id="IPR000597">
    <property type="entry name" value="Ribosomal_uL3"/>
</dbReference>
<dbReference type="GO" id="GO:0003735">
    <property type="term" value="F:structural constituent of ribosome"/>
    <property type="evidence" value="ECO:0007669"/>
    <property type="project" value="UniProtKB-UniRule"/>
</dbReference>